<reference evidence="6" key="1">
    <citation type="journal article" date="2019" name="Int. J. Syst. Evol. Microbiol.">
        <title>The Global Catalogue of Microorganisms (GCM) 10K type strain sequencing project: providing services to taxonomists for standard genome sequencing and annotation.</title>
        <authorList>
            <consortium name="The Broad Institute Genomics Platform"/>
            <consortium name="The Broad Institute Genome Sequencing Center for Infectious Disease"/>
            <person name="Wu L."/>
            <person name="Ma J."/>
        </authorList>
    </citation>
    <scope>NUCLEOTIDE SEQUENCE [LARGE SCALE GENOMIC DNA]</scope>
    <source>
        <strain evidence="6">JCM 18956</strain>
    </source>
</reference>
<dbReference type="Pfam" id="PF14525">
    <property type="entry name" value="AraC_binding_2"/>
    <property type="match status" value="1"/>
</dbReference>
<evidence type="ECO:0000259" key="4">
    <source>
        <dbReference type="PROSITE" id="PS01124"/>
    </source>
</evidence>
<dbReference type="PROSITE" id="PS01124">
    <property type="entry name" value="HTH_ARAC_FAMILY_2"/>
    <property type="match status" value="1"/>
</dbReference>
<accession>A0ABP8W4C3</accession>
<keyword evidence="6" id="KW-1185">Reference proteome</keyword>
<dbReference type="InterPro" id="IPR050204">
    <property type="entry name" value="AraC_XylS_family_regulators"/>
</dbReference>
<dbReference type="PANTHER" id="PTHR46796">
    <property type="entry name" value="HTH-TYPE TRANSCRIPTIONAL ACTIVATOR RHAS-RELATED"/>
    <property type="match status" value="1"/>
</dbReference>
<keyword evidence="1" id="KW-0805">Transcription regulation</keyword>
<dbReference type="RefSeq" id="WP_345376530.1">
    <property type="nucleotide sequence ID" value="NZ_BAABLM010000005.1"/>
</dbReference>
<evidence type="ECO:0000256" key="2">
    <source>
        <dbReference type="ARBA" id="ARBA00023125"/>
    </source>
</evidence>
<dbReference type="InterPro" id="IPR018060">
    <property type="entry name" value="HTH_AraC"/>
</dbReference>
<dbReference type="Pfam" id="PF12833">
    <property type="entry name" value="HTH_18"/>
    <property type="match status" value="1"/>
</dbReference>
<comment type="caution">
    <text evidence="5">The sequence shown here is derived from an EMBL/GenBank/DDBJ whole genome shotgun (WGS) entry which is preliminary data.</text>
</comment>
<dbReference type="InterPro" id="IPR035418">
    <property type="entry name" value="AraC-bd_2"/>
</dbReference>
<protein>
    <recommendedName>
        <fullName evidence="4">HTH araC/xylS-type domain-containing protein</fullName>
    </recommendedName>
</protein>
<gene>
    <name evidence="5" type="ORF">GCM10025780_28030</name>
</gene>
<dbReference type="InterPro" id="IPR009057">
    <property type="entry name" value="Homeodomain-like_sf"/>
</dbReference>
<sequence>MSAVTPPNRRTDVSGTDPDEAIQLFEAGYNGNGFIINRTELEFSYRHAATGENGVTLRSSKVFGEITGEIEPEGEYIVQWIKRGTATVDVHKDNVRLTLGSPVMFPTGRPFSFSYRDYEQDLVHLDKDLVDRIAREREGAVLGSLRFTPSVAPVSQAALRAWNATLQLVAQTLLAGSPSPLLEAEMSRLAASALLDAFAHRQADIGESLLLPSGASLRVAVEFIHANAEQPLTATSIAKAAGLSVRGLQQSFARQLDTTPTAYVRSVRLDRTREDLQLASPNSTTVAEIAQKWGFVHLGRFSAAYTERFGEYPSTTLRS</sequence>
<dbReference type="Proteomes" id="UP001501295">
    <property type="component" value="Unassembled WGS sequence"/>
</dbReference>
<dbReference type="PANTHER" id="PTHR46796:SF12">
    <property type="entry name" value="HTH-TYPE DNA-BINDING TRANSCRIPTIONAL ACTIVATOR EUTR"/>
    <property type="match status" value="1"/>
</dbReference>
<evidence type="ECO:0000256" key="3">
    <source>
        <dbReference type="ARBA" id="ARBA00023163"/>
    </source>
</evidence>
<keyword evidence="2" id="KW-0238">DNA-binding</keyword>
<evidence type="ECO:0000256" key="1">
    <source>
        <dbReference type="ARBA" id="ARBA00023015"/>
    </source>
</evidence>
<keyword evidence="3" id="KW-0804">Transcription</keyword>
<feature type="domain" description="HTH araC/xylS-type" evidence="4">
    <location>
        <begin position="218"/>
        <end position="319"/>
    </location>
</feature>
<dbReference type="SMART" id="SM00342">
    <property type="entry name" value="HTH_ARAC"/>
    <property type="match status" value="1"/>
</dbReference>
<name>A0ABP8W4C3_9MICO</name>
<organism evidence="5 6">
    <name type="scientific">Frondihabitans cladoniiphilus</name>
    <dbReference type="NCBI Taxonomy" id="715785"/>
    <lineage>
        <taxon>Bacteria</taxon>
        <taxon>Bacillati</taxon>
        <taxon>Actinomycetota</taxon>
        <taxon>Actinomycetes</taxon>
        <taxon>Micrococcales</taxon>
        <taxon>Microbacteriaceae</taxon>
        <taxon>Frondihabitans</taxon>
    </lineage>
</organism>
<evidence type="ECO:0000313" key="5">
    <source>
        <dbReference type="EMBL" id="GAA4681073.1"/>
    </source>
</evidence>
<evidence type="ECO:0000313" key="6">
    <source>
        <dbReference type="Proteomes" id="UP001501295"/>
    </source>
</evidence>
<dbReference type="SUPFAM" id="SSF46689">
    <property type="entry name" value="Homeodomain-like"/>
    <property type="match status" value="1"/>
</dbReference>
<dbReference type="Gene3D" id="1.10.10.60">
    <property type="entry name" value="Homeodomain-like"/>
    <property type="match status" value="1"/>
</dbReference>
<dbReference type="EMBL" id="BAABLM010000005">
    <property type="protein sequence ID" value="GAA4681073.1"/>
    <property type="molecule type" value="Genomic_DNA"/>
</dbReference>
<proteinExistence type="predicted"/>